<dbReference type="GO" id="GO:0005634">
    <property type="term" value="C:nucleus"/>
    <property type="evidence" value="ECO:0007669"/>
    <property type="project" value="InterPro"/>
</dbReference>
<organism evidence="1 2">
    <name type="scientific">Cimex lectularius</name>
    <name type="common">Bed bug</name>
    <name type="synonym">Acanthia lectularia</name>
    <dbReference type="NCBI Taxonomy" id="79782"/>
    <lineage>
        <taxon>Eukaryota</taxon>
        <taxon>Metazoa</taxon>
        <taxon>Ecdysozoa</taxon>
        <taxon>Arthropoda</taxon>
        <taxon>Hexapoda</taxon>
        <taxon>Insecta</taxon>
        <taxon>Pterygota</taxon>
        <taxon>Neoptera</taxon>
        <taxon>Paraneoptera</taxon>
        <taxon>Hemiptera</taxon>
        <taxon>Heteroptera</taxon>
        <taxon>Panheteroptera</taxon>
        <taxon>Cimicomorpha</taxon>
        <taxon>Cimicidae</taxon>
        <taxon>Cimex</taxon>
    </lineage>
</organism>
<dbReference type="Proteomes" id="UP000494040">
    <property type="component" value="Unassembled WGS sequence"/>
</dbReference>
<proteinExistence type="predicted"/>
<dbReference type="OMA" id="GIHYTVY"/>
<evidence type="ECO:0000313" key="1">
    <source>
        <dbReference type="EnsemblMetazoa" id="XP_014242454.1"/>
    </source>
</evidence>
<dbReference type="GO" id="GO:0035556">
    <property type="term" value="P:intracellular signal transduction"/>
    <property type="evidence" value="ECO:0007669"/>
    <property type="project" value="TreeGrafter"/>
</dbReference>
<keyword evidence="2" id="KW-1185">Reference proteome</keyword>
<dbReference type="Pfam" id="PF15328">
    <property type="entry name" value="GCOM2"/>
    <property type="match status" value="1"/>
</dbReference>
<dbReference type="PANTHER" id="PTHR23171:SF13">
    <property type="entry name" value="DNA-DIRECTED RNA POLYMERASE II SUBUNIT GRINL1A"/>
    <property type="match status" value="1"/>
</dbReference>
<dbReference type="EnsemblMetazoa" id="XM_014386968.2">
    <property type="protein sequence ID" value="XP_014242454.1"/>
    <property type="gene ID" value="LOC106662724"/>
</dbReference>
<dbReference type="PANTHER" id="PTHR23171">
    <property type="entry name" value="GDOWN1"/>
    <property type="match status" value="1"/>
</dbReference>
<dbReference type="GO" id="GO:0006368">
    <property type="term" value="P:transcription elongation by RNA polymerase II"/>
    <property type="evidence" value="ECO:0007669"/>
    <property type="project" value="InterPro"/>
</dbReference>
<evidence type="ECO:0000313" key="2">
    <source>
        <dbReference type="Proteomes" id="UP000494040"/>
    </source>
</evidence>
<protein>
    <submittedName>
        <fullName evidence="1">Uncharacterized protein</fullName>
    </submittedName>
</protein>
<dbReference type="GeneID" id="106662724"/>
<dbReference type="OrthoDB" id="2408655at2759"/>
<dbReference type="InterPro" id="IPR026213">
    <property type="entry name" value="GRINL1"/>
</dbReference>
<sequence length="270" mass="30633">MSLLSKSLKERKNENHVDITELPKCRLLDLLDRQNKIASNKSTLLKLPDKGVKLLSFKKEIEDELKKRNDIADISDVMAGLSIRADIQEIEWTGKLSSQSESKLQPEDENDPLKILATHSGTTFHQKIICSKSDDDPEPDISEQDIQDAYAINLCNKVHKIEPPIKFLPHKTLNKVKEMSKDKLRDLSAAAGPPSKFGSSKEVSLEDSLKIQLEQAKHLKEIQLKHAAERLKDRTYLIGTKMPDEDGLKVYREVQIVDSEEENEDEEEGL</sequence>
<dbReference type="AlphaFoldDB" id="A0A8I6TDY1"/>
<name>A0A8I6TDY1_CIMLE</name>
<dbReference type="KEGG" id="clec:106662724"/>
<accession>A0A8I6TDY1</accession>
<dbReference type="InterPro" id="IPR051375">
    <property type="entry name" value="Tuftelin_GRINL1A/MYZAP/CCD68"/>
</dbReference>
<dbReference type="GO" id="GO:0003711">
    <property type="term" value="F:transcription elongation factor activity"/>
    <property type="evidence" value="ECO:0007669"/>
    <property type="project" value="InterPro"/>
</dbReference>
<reference evidence="1" key="1">
    <citation type="submission" date="2022-01" db="UniProtKB">
        <authorList>
            <consortium name="EnsemblMetazoa"/>
        </authorList>
    </citation>
    <scope>IDENTIFICATION</scope>
</reference>
<dbReference type="RefSeq" id="XP_014242454.1">
    <property type="nucleotide sequence ID" value="XM_014386968.2"/>
</dbReference>